<accession>A0A7W8B2W2</accession>
<dbReference type="AlphaFoldDB" id="A0A7W8B2W2"/>
<dbReference type="Pfam" id="PF13289">
    <property type="entry name" value="SIR2_2"/>
    <property type="match status" value="1"/>
</dbReference>
<evidence type="ECO:0008006" key="4">
    <source>
        <dbReference type="Google" id="ProtNLM"/>
    </source>
</evidence>
<keyword evidence="3" id="KW-1185">Reference proteome</keyword>
<name>A0A7W8B2W2_STRST</name>
<organism evidence="2 3">
    <name type="scientific">Streptomyces spectabilis</name>
    <dbReference type="NCBI Taxonomy" id="68270"/>
    <lineage>
        <taxon>Bacteria</taxon>
        <taxon>Bacillati</taxon>
        <taxon>Actinomycetota</taxon>
        <taxon>Actinomycetes</taxon>
        <taxon>Kitasatosporales</taxon>
        <taxon>Streptomycetaceae</taxon>
        <taxon>Streptomyces</taxon>
    </lineage>
</organism>
<dbReference type="RefSeq" id="WP_184926287.1">
    <property type="nucleotide sequence ID" value="NZ_BMSQ01000030.1"/>
</dbReference>
<protein>
    <recommendedName>
        <fullName evidence="4">SIR2-like domain-containing protein</fullName>
    </recommendedName>
</protein>
<evidence type="ECO:0000313" key="2">
    <source>
        <dbReference type="EMBL" id="MBB5109323.1"/>
    </source>
</evidence>
<proteinExistence type="predicted"/>
<evidence type="ECO:0000313" key="3">
    <source>
        <dbReference type="Proteomes" id="UP000549009"/>
    </source>
</evidence>
<reference evidence="2 3" key="1">
    <citation type="submission" date="2020-08" db="EMBL/GenBank/DDBJ databases">
        <title>Genomic Encyclopedia of Type Strains, Phase III (KMG-III): the genomes of soil and plant-associated and newly described type strains.</title>
        <authorList>
            <person name="Whitman W."/>
        </authorList>
    </citation>
    <scope>NUCLEOTIDE SEQUENCE [LARGE SCALE GENOMIC DNA]</scope>
    <source>
        <strain evidence="2 3">CECT 3146</strain>
    </source>
</reference>
<gene>
    <name evidence="2" type="ORF">FHS40_008451</name>
</gene>
<evidence type="ECO:0000256" key="1">
    <source>
        <dbReference type="SAM" id="MobiDB-lite"/>
    </source>
</evidence>
<feature type="region of interest" description="Disordered" evidence="1">
    <location>
        <begin position="1"/>
        <end position="26"/>
    </location>
</feature>
<feature type="compositionally biased region" description="Pro residues" evidence="1">
    <location>
        <begin position="462"/>
        <end position="474"/>
    </location>
</feature>
<dbReference type="EMBL" id="JACHJD010000026">
    <property type="protein sequence ID" value="MBB5109323.1"/>
    <property type="molecule type" value="Genomic_DNA"/>
</dbReference>
<sequence>MTVLSSPAHGGLPAGEGRQQAGAESMRDHARVVAELGAALARRLQDLTAAPFLFVGSGMSRRYLALPGWEELLEQFCTGLPRPYAYYRATAGSDLPAVASLMARDFHELWWSDAYTDRRAGADAPEGPQSALKMAISHDLASRSDLAASRLLADAGLAEEVQLLGQATVDGVITTNYDTLLSQIFADFRPYVGQDQLLFSDAQGIAETYYIHGNTDHPESLVLTAEDYQRFEDRNAYLAAKLLTIFVEHPVIFLGYSLSDRNVHSILAAITACLTSSNIGHLANRLIVVEWDPAATNQRMGPSTLVFDQAMVPITLIRAGDFRPVFEALASLKRPFPAALLRRLSDHVYQLVRNPPSEPSALAVADIDSADAAGLRVVFGVGRFDPSDVASLGYRSLTRTDLVHDVLGTGPKPLDASLVLASTLPQMLRTTRYVPVWTYLQGAGRLGATVPSTPAGWTTASPRPPAAAPMPSGPAPTTSGGSHGCHPRREHLANWKPTAW</sequence>
<comment type="caution">
    <text evidence="2">The sequence shown here is derived from an EMBL/GenBank/DDBJ whole genome shotgun (WGS) entry which is preliminary data.</text>
</comment>
<dbReference type="Proteomes" id="UP000549009">
    <property type="component" value="Unassembled WGS sequence"/>
</dbReference>
<feature type="region of interest" description="Disordered" evidence="1">
    <location>
        <begin position="451"/>
        <end position="500"/>
    </location>
</feature>